<dbReference type="Pfam" id="PF00270">
    <property type="entry name" value="DEAD"/>
    <property type="match status" value="1"/>
</dbReference>
<feature type="region of interest" description="Disordered" evidence="3">
    <location>
        <begin position="95"/>
        <end position="114"/>
    </location>
</feature>
<dbReference type="CDD" id="cd18797">
    <property type="entry name" value="SF2_C_Hrq"/>
    <property type="match status" value="1"/>
</dbReference>
<evidence type="ECO:0000313" key="7">
    <source>
        <dbReference type="Proteomes" id="UP000252770"/>
    </source>
</evidence>
<dbReference type="InterPro" id="IPR014001">
    <property type="entry name" value="Helicase_ATP-bd"/>
</dbReference>
<dbReference type="PANTHER" id="PTHR47957">
    <property type="entry name" value="ATP-DEPENDENT HELICASE HRQ1"/>
    <property type="match status" value="1"/>
</dbReference>
<dbReference type="PROSITE" id="PS51194">
    <property type="entry name" value="HELICASE_CTER"/>
    <property type="match status" value="1"/>
</dbReference>
<dbReference type="GO" id="GO:0003676">
    <property type="term" value="F:nucleic acid binding"/>
    <property type="evidence" value="ECO:0007669"/>
    <property type="project" value="InterPro"/>
</dbReference>
<dbReference type="PROSITE" id="PS51192">
    <property type="entry name" value="HELICASE_ATP_BIND_1"/>
    <property type="match status" value="1"/>
</dbReference>
<evidence type="ECO:0000256" key="2">
    <source>
        <dbReference type="ARBA" id="ARBA00022840"/>
    </source>
</evidence>
<sequence>MTTTDPAPPTTDTASEHRCVRPPRSPVSADWPEWLPEAAVRALAGCGIERPWRHQVQAAESVRAGRHTALTTGTASGKSLAYLMPLLAEALGPADARRTGSRPAPAGGRPGSVRQASVADLVRGLREPTALYLSPTKALAHDQLRSCTALRLPDWRVGALDGDSSEVERRFAREHAHLVLTNPDMLHRSVLPQHARWSRLLGSLTHVVVDECHRYRGVFGAHVSAVLRRLRRLCHSYGADPVFVLASATSAEVAASVSRLVGVEPAEVVVVDEDCSPRAEVTIRLRQPEQGIEEAASRALVDHVSRGEQALAFIGSRLHSELVALSAQSRLSELGLQTAAADGLPLVEAYRSGYLARERRSIEARLQDGSVRGVAATNALELGIDVAGLDAVVIGGFPGTMAAFWQQAGRAGRRGGSAEVTMLTRDDPLDLYYFDHPELVFSGRVEACVLHPQNPYVLGPHLAAAAQEMPLQADDVRWFGPQMVAVADRLAAQGVLRRRARGWFWTRPDRAVDAIDLRSAGGRPVEVLEAGTGRVVGQADPQTADRSVHEGAVYLHRGELWLVERYDPDAGECTARVADVPYRTSAQSVSDVRVLGRRRSSRLPRADVFLGDVEVTSQVTGYLRRDALTGTVWDSTPLDLPRRVLQTQSMWLTVDETLLAELNLSQQELAGAAHGAEHCAIGLLPAFAPCDRWDIGGLSTVLHPDTGACTIFVHDGHPGGAGFAERAFEEVERWLTATWDRLRLCRCETGCPACVVSPKCGNQNQVLDKPAATALLAGVLGR</sequence>
<dbReference type="Proteomes" id="UP000252770">
    <property type="component" value="Unassembled WGS sequence"/>
</dbReference>
<dbReference type="InterPro" id="IPR018973">
    <property type="entry name" value="MZB"/>
</dbReference>
<reference evidence="6 7" key="1">
    <citation type="submission" date="2018-07" db="EMBL/GenBank/DDBJ databases">
        <title>Desertimonas flava gen. nov. sp. nov.</title>
        <authorList>
            <person name="Liu S."/>
        </authorList>
    </citation>
    <scope>NUCLEOTIDE SEQUENCE [LARGE SCALE GENOMIC DNA]</scope>
    <source>
        <strain evidence="6 7">16Sb5-5</strain>
    </source>
</reference>
<name>A0A367YTV9_9ACTN</name>
<protein>
    <submittedName>
        <fullName evidence="6">DUF1998 domain-containing protein</fullName>
    </submittedName>
</protein>
<dbReference type="Pfam" id="PF09369">
    <property type="entry name" value="MZB"/>
    <property type="match status" value="1"/>
</dbReference>
<dbReference type="CDD" id="cd17923">
    <property type="entry name" value="DEXHc_Hrq1-like"/>
    <property type="match status" value="1"/>
</dbReference>
<dbReference type="InterPro" id="IPR022307">
    <property type="entry name" value="Helicase_put_actinobac"/>
</dbReference>
<evidence type="ECO:0000259" key="5">
    <source>
        <dbReference type="PROSITE" id="PS51194"/>
    </source>
</evidence>
<dbReference type="SMART" id="SM00487">
    <property type="entry name" value="DEXDc"/>
    <property type="match status" value="1"/>
</dbReference>
<dbReference type="InterPro" id="IPR027417">
    <property type="entry name" value="P-loop_NTPase"/>
</dbReference>
<dbReference type="GO" id="GO:0005524">
    <property type="term" value="F:ATP binding"/>
    <property type="evidence" value="ECO:0007669"/>
    <property type="project" value="UniProtKB-KW"/>
</dbReference>
<dbReference type="PANTHER" id="PTHR47957:SF3">
    <property type="entry name" value="ATP-DEPENDENT HELICASE HRQ1"/>
    <property type="match status" value="1"/>
</dbReference>
<evidence type="ECO:0000256" key="1">
    <source>
        <dbReference type="ARBA" id="ARBA00022741"/>
    </source>
</evidence>
<dbReference type="Gene3D" id="3.40.50.300">
    <property type="entry name" value="P-loop containing nucleotide triphosphate hydrolases"/>
    <property type="match status" value="2"/>
</dbReference>
<dbReference type="EMBL" id="QOUI01000007">
    <property type="protein sequence ID" value="RCK69230.1"/>
    <property type="molecule type" value="Genomic_DNA"/>
</dbReference>
<dbReference type="GO" id="GO:0043138">
    <property type="term" value="F:3'-5' DNA helicase activity"/>
    <property type="evidence" value="ECO:0007669"/>
    <property type="project" value="TreeGrafter"/>
</dbReference>
<dbReference type="Pfam" id="PF00271">
    <property type="entry name" value="Helicase_C"/>
    <property type="match status" value="1"/>
</dbReference>
<dbReference type="InterPro" id="IPR055227">
    <property type="entry name" value="HRQ1_WHD"/>
</dbReference>
<feature type="region of interest" description="Disordered" evidence="3">
    <location>
        <begin position="1"/>
        <end position="28"/>
    </location>
</feature>
<accession>A0A367YTV9</accession>
<keyword evidence="7" id="KW-1185">Reference proteome</keyword>
<evidence type="ECO:0000313" key="6">
    <source>
        <dbReference type="EMBL" id="RCK69230.1"/>
    </source>
</evidence>
<dbReference type="Pfam" id="PF22982">
    <property type="entry name" value="WHD_HRQ1"/>
    <property type="match status" value="1"/>
</dbReference>
<dbReference type="RefSeq" id="WP_114127086.1">
    <property type="nucleotide sequence ID" value="NZ_QOUI01000007.1"/>
</dbReference>
<evidence type="ECO:0000259" key="4">
    <source>
        <dbReference type="PROSITE" id="PS51192"/>
    </source>
</evidence>
<proteinExistence type="predicted"/>
<feature type="compositionally biased region" description="Low complexity" evidence="3">
    <location>
        <begin position="1"/>
        <end position="13"/>
    </location>
</feature>
<keyword evidence="1" id="KW-0547">Nucleotide-binding</keyword>
<dbReference type="SUPFAM" id="SSF52540">
    <property type="entry name" value="P-loop containing nucleoside triphosphate hydrolases"/>
    <property type="match status" value="1"/>
</dbReference>
<organism evidence="6 7">
    <name type="scientific">Desertihabitans brevis</name>
    <dbReference type="NCBI Taxonomy" id="2268447"/>
    <lineage>
        <taxon>Bacteria</taxon>
        <taxon>Bacillati</taxon>
        <taxon>Actinomycetota</taxon>
        <taxon>Actinomycetes</taxon>
        <taxon>Propionibacteriales</taxon>
        <taxon>Propionibacteriaceae</taxon>
        <taxon>Desertihabitans</taxon>
    </lineage>
</organism>
<dbReference type="InterPro" id="IPR001650">
    <property type="entry name" value="Helicase_C-like"/>
</dbReference>
<dbReference type="GO" id="GO:0036297">
    <property type="term" value="P:interstrand cross-link repair"/>
    <property type="evidence" value="ECO:0007669"/>
    <property type="project" value="TreeGrafter"/>
</dbReference>
<gene>
    <name evidence="6" type="ORF">DT076_12955</name>
</gene>
<keyword evidence="2" id="KW-0067">ATP-binding</keyword>
<dbReference type="InterPro" id="IPR011545">
    <property type="entry name" value="DEAD/DEAH_box_helicase_dom"/>
</dbReference>
<dbReference type="GO" id="GO:0006289">
    <property type="term" value="P:nucleotide-excision repair"/>
    <property type="evidence" value="ECO:0007669"/>
    <property type="project" value="TreeGrafter"/>
</dbReference>
<dbReference type="AlphaFoldDB" id="A0A367YTV9"/>
<comment type="caution">
    <text evidence="6">The sequence shown here is derived from an EMBL/GenBank/DDBJ whole genome shotgun (WGS) entry which is preliminary data.</text>
</comment>
<feature type="domain" description="Helicase ATP-binding" evidence="4">
    <location>
        <begin position="59"/>
        <end position="268"/>
    </location>
</feature>
<dbReference type="NCBIfam" id="TIGR03817">
    <property type="entry name" value="DECH_helic"/>
    <property type="match status" value="1"/>
</dbReference>
<feature type="domain" description="Helicase C-terminal" evidence="5">
    <location>
        <begin position="287"/>
        <end position="456"/>
    </location>
</feature>
<evidence type="ECO:0000256" key="3">
    <source>
        <dbReference type="SAM" id="MobiDB-lite"/>
    </source>
</evidence>
<dbReference type="SMART" id="SM00490">
    <property type="entry name" value="HELICc"/>
    <property type="match status" value="1"/>
</dbReference>